<sequence>MLLLFFYIVITVSFAIATNNRDNSVECPCPDELHDECTPKIYCVYGINDDGEIFHNVKNDPMNLTKIAIQRKEKLNNDDDVIVNLYNPKMKPTVIFYYGCRECEDLRKLGNFTESKLKIFLLSLYNQRMKYNIKYSQSDFKYFANLSDEVQAMPEISVRPFWKNRLMFNQTCAQKQQGFTQKHYIPAFLTQDLCILDYKYIGHSETPQTEDEYHTNNGEIRYSLTLSYTDLYAYDILDNSSANGICKLSFNLVAGKQFMRFFCLCNQYSCTLKVTQMNPFRFCPYELQIEINTTLTYTNIQKISDYMNADDFFMQSETTADKYCYFGWLGSGTQYTGYVKINDKPLNVGYGFVPNKMSCIFQSYRKREIEPMLSFFYNNDTWELRKAFADMPYSRKTIEDFLEQKKRHSIIFSNLKDYWRPDVIETPDGLIPHVEKDEQGRVVRAFGKIRGSMNVRGSRVSQRCRDIIQEHAHIEDDIGHIIPTVMGGSGKHLDNLFPQNATLNRGTAFCDRGYAAYLSENENNSIFYEMYFFYENDEERRPCNYGGIIGEGNDQTEDIKYLTYSETNYSSQKRTSKKSSPSFPSSVDALDLASNAAKIYGGPSINGLKLTANVAKGSVPALKIVSNFALPLAVVIDTARIASALASGDAKKIVKTGGKIATEWGAIGAGAVIGSAAGPLGTAVGAGVGAIVGAVTSWLAFGK</sequence>
<dbReference type="WBParaSite" id="ES5_v2.g6974.t1">
    <property type="protein sequence ID" value="ES5_v2.g6974.t1"/>
    <property type="gene ID" value="ES5_v2.g6974"/>
</dbReference>
<evidence type="ECO:0000313" key="1">
    <source>
        <dbReference type="Proteomes" id="UP000887579"/>
    </source>
</evidence>
<protein>
    <submittedName>
        <fullName evidence="2">Type VII secretion system protein EssD-like domain-containing protein</fullName>
    </submittedName>
</protein>
<name>A0AC34GQN0_9BILA</name>
<accession>A0AC34GQN0</accession>
<dbReference type="Proteomes" id="UP000887579">
    <property type="component" value="Unplaced"/>
</dbReference>
<organism evidence="1 2">
    <name type="scientific">Panagrolaimus sp. ES5</name>
    <dbReference type="NCBI Taxonomy" id="591445"/>
    <lineage>
        <taxon>Eukaryota</taxon>
        <taxon>Metazoa</taxon>
        <taxon>Ecdysozoa</taxon>
        <taxon>Nematoda</taxon>
        <taxon>Chromadorea</taxon>
        <taxon>Rhabditida</taxon>
        <taxon>Tylenchina</taxon>
        <taxon>Panagrolaimomorpha</taxon>
        <taxon>Panagrolaimoidea</taxon>
        <taxon>Panagrolaimidae</taxon>
        <taxon>Panagrolaimus</taxon>
    </lineage>
</organism>
<reference evidence="2" key="1">
    <citation type="submission" date="2022-11" db="UniProtKB">
        <authorList>
            <consortium name="WormBaseParasite"/>
        </authorList>
    </citation>
    <scope>IDENTIFICATION</scope>
</reference>
<evidence type="ECO:0000313" key="2">
    <source>
        <dbReference type="WBParaSite" id="ES5_v2.g6974.t1"/>
    </source>
</evidence>
<proteinExistence type="predicted"/>